<proteinExistence type="predicted"/>
<keyword evidence="3" id="KW-1185">Reference proteome</keyword>
<dbReference type="Pfam" id="PF19473">
    <property type="entry name" value="DUF6010"/>
    <property type="match status" value="1"/>
</dbReference>
<dbReference type="KEGG" id="mmed:Mame_05040"/>
<name>A0A1U9Z9S9_9HYPH</name>
<feature type="transmembrane region" description="Helical" evidence="1">
    <location>
        <begin position="44"/>
        <end position="65"/>
    </location>
</feature>
<dbReference type="InterPro" id="IPR046052">
    <property type="entry name" value="DUF6010"/>
</dbReference>
<feature type="transmembrane region" description="Helical" evidence="1">
    <location>
        <begin position="19"/>
        <end position="38"/>
    </location>
</feature>
<sequence length="146" mass="15308">MVADSIQDTEESPTFGEGFWGPGAVGAVLFLIAAPVHLLVPHQISVAIAAVTLALIGGAYIGFGATANSLKRFLAELAVAALFAATALAGLLWAPLALPVGFAAHAAWDLLHHNRVFGAPVPRWYIPFCVVFELLAAAFLFVLYVP</sequence>
<reference evidence="2 3" key="1">
    <citation type="submission" date="2017-03" db="EMBL/GenBank/DDBJ databases">
        <title>Foreign affairs: Plasmid Transfer between Roseobacters and Rhizobia.</title>
        <authorList>
            <person name="Bartling P."/>
            <person name="Bunk B."/>
            <person name="Overmann J."/>
            <person name="Brinkmann H."/>
            <person name="Petersen J."/>
        </authorList>
    </citation>
    <scope>NUCLEOTIDE SEQUENCE [LARGE SCALE GENOMIC DNA]</scope>
    <source>
        <strain evidence="2 3">MACL11</strain>
        <plasmid evidence="3">Plasmid pmm259</plasmid>
    </source>
</reference>
<dbReference type="RefSeq" id="WP_018065797.1">
    <property type="nucleotide sequence ID" value="NZ_AQWH01000016.1"/>
</dbReference>
<organism evidence="2 3">
    <name type="scientific">Martelella mediterranea DSM 17316</name>
    <dbReference type="NCBI Taxonomy" id="1122214"/>
    <lineage>
        <taxon>Bacteria</taxon>
        <taxon>Pseudomonadati</taxon>
        <taxon>Pseudomonadota</taxon>
        <taxon>Alphaproteobacteria</taxon>
        <taxon>Hyphomicrobiales</taxon>
        <taxon>Aurantimonadaceae</taxon>
        <taxon>Martelella</taxon>
    </lineage>
</organism>
<evidence type="ECO:0000256" key="1">
    <source>
        <dbReference type="SAM" id="Phobius"/>
    </source>
</evidence>
<dbReference type="Proteomes" id="UP000191135">
    <property type="component" value="Plasmid pMM259"/>
</dbReference>
<dbReference type="EMBL" id="CP020332">
    <property type="protein sequence ID" value="AQZ54332.1"/>
    <property type="molecule type" value="Genomic_DNA"/>
</dbReference>
<dbReference type="AlphaFoldDB" id="A0A1U9Z9S9"/>
<evidence type="ECO:0000313" key="3">
    <source>
        <dbReference type="Proteomes" id="UP000191135"/>
    </source>
</evidence>
<protein>
    <submittedName>
        <fullName evidence="2">Uncharacterized protein</fullName>
    </submittedName>
</protein>
<keyword evidence="1" id="KW-0472">Membrane</keyword>
<dbReference type="eggNOG" id="ENOG502Z9JV">
    <property type="taxonomic scope" value="Bacteria"/>
</dbReference>
<feature type="transmembrane region" description="Helical" evidence="1">
    <location>
        <begin position="124"/>
        <end position="145"/>
    </location>
</feature>
<accession>A0A1U9Z9S9</accession>
<keyword evidence="2" id="KW-0614">Plasmid</keyword>
<dbReference type="OrthoDB" id="673341at2"/>
<keyword evidence="1" id="KW-1133">Transmembrane helix</keyword>
<gene>
    <name evidence="2" type="ORF">Mame_05040</name>
</gene>
<evidence type="ECO:0000313" key="2">
    <source>
        <dbReference type="EMBL" id="AQZ54332.1"/>
    </source>
</evidence>
<feature type="transmembrane region" description="Helical" evidence="1">
    <location>
        <begin position="77"/>
        <end position="104"/>
    </location>
</feature>
<geneLocation type="plasmid" evidence="3">
    <name>pmm259</name>
</geneLocation>
<keyword evidence="1" id="KW-0812">Transmembrane</keyword>